<proteinExistence type="predicted"/>
<gene>
    <name evidence="2" type="ORF">L5515_014446</name>
</gene>
<accession>A0AAE9EBE0</accession>
<keyword evidence="3" id="KW-1185">Reference proteome</keyword>
<feature type="compositionally biased region" description="Basic and acidic residues" evidence="1">
    <location>
        <begin position="191"/>
        <end position="200"/>
    </location>
</feature>
<evidence type="ECO:0000313" key="2">
    <source>
        <dbReference type="EMBL" id="UMM18332.1"/>
    </source>
</evidence>
<name>A0AAE9EBE0_CAEBR</name>
<feature type="compositionally biased region" description="Polar residues" evidence="1">
    <location>
        <begin position="95"/>
        <end position="108"/>
    </location>
</feature>
<sequence length="211" mass="22834">MSDNPPSPPSEVVTKDLVEPEVRSSTPKPEKILESVLENVQEKAKNPENGLEELEPSLQDVTGNEHGEKDPLEPERVRSSTPKPISLPEKISESVLENVQGKTKNPENGSGELEASLQAVTGNGHEEDDLLLWSPKGNGAPAPKVEVSVVEALAVEDPAIDVQASKTAAVEAAAGQETNVRRSGRKSGKPSRFEEYRLEKVAPPQKKRRTK</sequence>
<evidence type="ECO:0000313" key="3">
    <source>
        <dbReference type="Proteomes" id="UP000829354"/>
    </source>
</evidence>
<feature type="compositionally biased region" description="Basic and acidic residues" evidence="1">
    <location>
        <begin position="13"/>
        <end position="33"/>
    </location>
</feature>
<feature type="region of interest" description="Disordered" evidence="1">
    <location>
        <begin position="1"/>
        <end position="142"/>
    </location>
</feature>
<reference evidence="2 3" key="1">
    <citation type="submission" date="2022-04" db="EMBL/GenBank/DDBJ databases">
        <title>Chromosome-level reference genomes for two strains of Caenorhabditis briggsae: an improved platform for comparative genomics.</title>
        <authorList>
            <person name="Stevens L."/>
            <person name="Andersen E."/>
        </authorList>
    </citation>
    <scope>NUCLEOTIDE SEQUENCE [LARGE SCALE GENOMIC DNA]</scope>
    <source>
        <strain evidence="2">VX34</strain>
        <tissue evidence="2">Whole-organism</tissue>
    </source>
</reference>
<dbReference type="EMBL" id="CP092621">
    <property type="protein sequence ID" value="UMM18332.1"/>
    <property type="molecule type" value="Genomic_DNA"/>
</dbReference>
<evidence type="ECO:0000256" key="1">
    <source>
        <dbReference type="SAM" id="MobiDB-lite"/>
    </source>
</evidence>
<feature type="compositionally biased region" description="Basic and acidic residues" evidence="1">
    <location>
        <begin position="63"/>
        <end position="78"/>
    </location>
</feature>
<organism evidence="2 3">
    <name type="scientific">Caenorhabditis briggsae</name>
    <dbReference type="NCBI Taxonomy" id="6238"/>
    <lineage>
        <taxon>Eukaryota</taxon>
        <taxon>Metazoa</taxon>
        <taxon>Ecdysozoa</taxon>
        <taxon>Nematoda</taxon>
        <taxon>Chromadorea</taxon>
        <taxon>Rhabditida</taxon>
        <taxon>Rhabditina</taxon>
        <taxon>Rhabditomorpha</taxon>
        <taxon>Rhabditoidea</taxon>
        <taxon>Rhabditidae</taxon>
        <taxon>Peloderinae</taxon>
        <taxon>Caenorhabditis</taxon>
    </lineage>
</organism>
<dbReference type="Proteomes" id="UP000829354">
    <property type="component" value="Chromosome II"/>
</dbReference>
<feature type="region of interest" description="Disordered" evidence="1">
    <location>
        <begin position="171"/>
        <end position="211"/>
    </location>
</feature>
<protein>
    <submittedName>
        <fullName evidence="2">Uncharacterized protein</fullName>
    </submittedName>
</protein>
<dbReference type="AlphaFoldDB" id="A0AAE9EBE0"/>